<protein>
    <submittedName>
        <fullName evidence="2">Unannotated protein</fullName>
    </submittedName>
</protein>
<accession>A0A6J6B1K3</accession>
<dbReference type="InterPro" id="IPR036249">
    <property type="entry name" value="Thioredoxin-like_sf"/>
</dbReference>
<dbReference type="SUPFAM" id="SSF48452">
    <property type="entry name" value="TPR-like"/>
    <property type="match status" value="1"/>
</dbReference>
<dbReference type="InterPro" id="IPR013766">
    <property type="entry name" value="Thioredoxin_domain"/>
</dbReference>
<evidence type="ECO:0000259" key="1">
    <source>
        <dbReference type="Pfam" id="PF00085"/>
    </source>
</evidence>
<dbReference type="Pfam" id="PF14561">
    <property type="entry name" value="TPR_20"/>
    <property type="match status" value="1"/>
</dbReference>
<gene>
    <name evidence="2" type="ORF">UFOPK1410_00216</name>
    <name evidence="3" type="ORF">UFOPK1855_00408</name>
</gene>
<dbReference type="Gene3D" id="1.25.40.10">
    <property type="entry name" value="Tetratricopeptide repeat domain"/>
    <property type="match status" value="1"/>
</dbReference>
<evidence type="ECO:0000313" key="3">
    <source>
        <dbReference type="EMBL" id="CAB4610844.1"/>
    </source>
</evidence>
<dbReference type="GO" id="GO:0006950">
    <property type="term" value="P:response to stress"/>
    <property type="evidence" value="ECO:0007669"/>
    <property type="project" value="UniProtKB-ARBA"/>
</dbReference>
<dbReference type="EMBL" id="CAEZSH010000013">
    <property type="protein sequence ID" value="CAB4532675.1"/>
    <property type="molecule type" value="Genomic_DNA"/>
</dbReference>
<name>A0A6J6B1K3_9ZZZZ</name>
<reference evidence="2" key="1">
    <citation type="submission" date="2020-05" db="EMBL/GenBank/DDBJ databases">
        <authorList>
            <person name="Chiriac C."/>
            <person name="Salcher M."/>
            <person name="Ghai R."/>
            <person name="Kavagutti S V."/>
        </authorList>
    </citation>
    <scope>NUCLEOTIDE SEQUENCE</scope>
</reference>
<feature type="domain" description="Thioredoxin" evidence="1">
    <location>
        <begin position="57"/>
        <end position="138"/>
    </location>
</feature>
<dbReference type="Pfam" id="PF14559">
    <property type="entry name" value="TPR_19"/>
    <property type="match status" value="1"/>
</dbReference>
<dbReference type="SUPFAM" id="SSF52833">
    <property type="entry name" value="Thioredoxin-like"/>
    <property type="match status" value="1"/>
</dbReference>
<dbReference type="EMBL" id="CAEZUW010000048">
    <property type="protein sequence ID" value="CAB4610844.1"/>
    <property type="molecule type" value="Genomic_DNA"/>
</dbReference>
<organism evidence="2">
    <name type="scientific">freshwater metagenome</name>
    <dbReference type="NCBI Taxonomy" id="449393"/>
    <lineage>
        <taxon>unclassified sequences</taxon>
        <taxon>metagenomes</taxon>
        <taxon>ecological metagenomes</taxon>
    </lineage>
</organism>
<sequence>MSSLNGAYDLSTLKKGPDAGATPDATSAHSTARIAVAALVQDCTEQSLKTVLDLSTSVPVILEFHADSVRTMAISDRLRAAIENLDGRLILARIDAQIEQRVGQAFGIKGAPTVVAVVKGQPVPLFEGEQSAEVIEQIFARVLEVASENGVTGQAEVSTEAAEVQLPPLHQKAFELIEAEDYDGAIAVYEQALRENPRDDLAMAGLAQVKLLKRTADADFDKISDQPPTGLDELLAWADIQVSTSNVKVAFDALLDAFEQRFDDRETIRKHIVELFAVIDPANADLAAARRRLATLLY</sequence>
<dbReference type="AlphaFoldDB" id="A0A6J6B1K3"/>
<evidence type="ECO:0000313" key="2">
    <source>
        <dbReference type="EMBL" id="CAB4532675.1"/>
    </source>
</evidence>
<dbReference type="Pfam" id="PF00085">
    <property type="entry name" value="Thioredoxin"/>
    <property type="match status" value="1"/>
</dbReference>
<dbReference type="Gene3D" id="3.40.30.10">
    <property type="entry name" value="Glutaredoxin"/>
    <property type="match status" value="1"/>
</dbReference>
<proteinExistence type="predicted"/>
<dbReference type="InterPro" id="IPR011990">
    <property type="entry name" value="TPR-like_helical_dom_sf"/>
</dbReference>